<sequence length="313" mass="34598">MKSHYPGLSSNDPVMGKSVHGYFISQFFRLIICKMLGYGASDDYSHDYIDDDVLEEKDADNDETFGADVVPDTEWEIEDLAQQTETIESSYKRNGTKISAYDNSITAMCNNLEAQEGYTNYQAFAMESIEKSLYDLVEEDDEPGVSSPIVKAKNNFHSCSTMSNNLSTGSFFDLYPESQSKSAQNIWGHHYHTINATLAKKPTNLANLPPLIPEKAAFFQAQQSSNTVVADEGSKNSLNFLLSKLSTSNTNNIGPTLVTPKVNETNKVKTVQEIEAELLAMTKQSSNSLNDTSSSSVIENVKSELSKNSEDIK</sequence>
<reference evidence="3" key="1">
    <citation type="submission" date="2022-11" db="UniProtKB">
        <authorList>
            <consortium name="WormBaseParasite"/>
        </authorList>
    </citation>
    <scope>IDENTIFICATION</scope>
</reference>
<evidence type="ECO:0000313" key="3">
    <source>
        <dbReference type="WBParaSite" id="nRc.2.0.1.t39826-RA"/>
    </source>
</evidence>
<evidence type="ECO:0000256" key="1">
    <source>
        <dbReference type="SAM" id="MobiDB-lite"/>
    </source>
</evidence>
<feature type="region of interest" description="Disordered" evidence="1">
    <location>
        <begin position="284"/>
        <end position="313"/>
    </location>
</feature>
<proteinExistence type="predicted"/>
<dbReference type="Proteomes" id="UP000887565">
    <property type="component" value="Unplaced"/>
</dbReference>
<organism evidence="2 3">
    <name type="scientific">Romanomermis culicivorax</name>
    <name type="common">Nematode worm</name>
    <dbReference type="NCBI Taxonomy" id="13658"/>
    <lineage>
        <taxon>Eukaryota</taxon>
        <taxon>Metazoa</taxon>
        <taxon>Ecdysozoa</taxon>
        <taxon>Nematoda</taxon>
        <taxon>Enoplea</taxon>
        <taxon>Dorylaimia</taxon>
        <taxon>Mermithida</taxon>
        <taxon>Mermithoidea</taxon>
        <taxon>Mermithidae</taxon>
        <taxon>Romanomermis</taxon>
    </lineage>
</organism>
<dbReference type="AlphaFoldDB" id="A0A915KM19"/>
<evidence type="ECO:0000313" key="2">
    <source>
        <dbReference type="Proteomes" id="UP000887565"/>
    </source>
</evidence>
<protein>
    <submittedName>
        <fullName evidence="3">Uncharacterized protein</fullName>
    </submittedName>
</protein>
<accession>A0A915KM19</accession>
<feature type="compositionally biased region" description="Basic and acidic residues" evidence="1">
    <location>
        <begin position="301"/>
        <end position="313"/>
    </location>
</feature>
<name>A0A915KM19_ROMCU</name>
<dbReference type="WBParaSite" id="nRc.2.0.1.t39826-RA">
    <property type="protein sequence ID" value="nRc.2.0.1.t39826-RA"/>
    <property type="gene ID" value="nRc.2.0.1.g39826"/>
</dbReference>
<feature type="compositionally biased region" description="Low complexity" evidence="1">
    <location>
        <begin position="285"/>
        <end position="296"/>
    </location>
</feature>
<keyword evidence="2" id="KW-1185">Reference proteome</keyword>